<feature type="transmembrane region" description="Helical" evidence="6">
    <location>
        <begin position="422"/>
        <end position="440"/>
    </location>
</feature>
<comment type="caution">
    <text evidence="9">The sequence shown here is derived from an EMBL/GenBank/DDBJ whole genome shotgun (WGS) entry which is preliminary data.</text>
</comment>
<evidence type="ECO:0000256" key="1">
    <source>
        <dbReference type="ARBA" id="ARBA00004651"/>
    </source>
</evidence>
<dbReference type="EMBL" id="QXED01000005">
    <property type="protein sequence ID" value="RIV21321.1"/>
    <property type="molecule type" value="Genomic_DNA"/>
</dbReference>
<organism evidence="9 10">
    <name type="scientific">Fibrisoma montanum</name>
    <dbReference type="NCBI Taxonomy" id="2305895"/>
    <lineage>
        <taxon>Bacteria</taxon>
        <taxon>Pseudomonadati</taxon>
        <taxon>Bacteroidota</taxon>
        <taxon>Cytophagia</taxon>
        <taxon>Cytophagales</taxon>
        <taxon>Spirosomataceae</taxon>
        <taxon>Fibrisoma</taxon>
    </lineage>
</organism>
<feature type="domain" description="ABC3 transporter permease C-terminal" evidence="7">
    <location>
        <begin position="755"/>
        <end position="864"/>
    </location>
</feature>
<keyword evidence="5 6" id="KW-0472">Membrane</keyword>
<keyword evidence="10" id="KW-1185">Reference proteome</keyword>
<name>A0A418M662_9BACT</name>
<feature type="transmembrane region" description="Helical" evidence="6">
    <location>
        <begin position="460"/>
        <end position="483"/>
    </location>
</feature>
<evidence type="ECO:0000256" key="4">
    <source>
        <dbReference type="ARBA" id="ARBA00022989"/>
    </source>
</evidence>
<protein>
    <submittedName>
        <fullName evidence="9">ABC transporter permease</fullName>
    </submittedName>
</protein>
<reference evidence="9 10" key="1">
    <citation type="submission" date="2018-08" db="EMBL/GenBank/DDBJ databases">
        <title>Fibrisoma montanum sp. nov., isolated from Danxia mountain soil.</title>
        <authorList>
            <person name="Huang Y."/>
        </authorList>
    </citation>
    <scope>NUCLEOTIDE SEQUENCE [LARGE SCALE GENOMIC DNA]</scope>
    <source>
        <strain evidence="9 10">HYT19</strain>
    </source>
</reference>
<sequence>MASVRPSPPRWATRLLRWFCAPHRLDEMEGDLNELFHERVATVGVQKARWRYIRDVVSLMRPSLIKRQKSEYPRPTHTDMIRNYLTVAFRNLAKNRVYSFINITGLASGMAVAMLIGLWVWDELSYNKYHQNYDRIATVLRHFTIDGKKETGGQSSPTPLGQELRSSFSGDFTHVVMSTQPVNYIIANGDDEFTQSGRFMQSEAPDMLSLRMLRGSRASLRETNSILLSASLAQKLFGGADPINQIVTIDTKAEAKVTGVYKDLPTNSEFKDVTYIAPFDLYASINPWVKEAQDKWGENNFPIYVQIAPHTTFEQVSSKLKNIMLKHLDAKKAAQKPEVFLHPMSQWHLYSTFENGVKVTSEGVKFVWFYGIIGVFVLLLACINFMNLSTARSEKRAKEVGIRKAVGSQRAQLVGQFLSESLLMAGLAFMVCLGIVQVILPWFNGVADKTIALLWTNPVFWIAGLTFTGFTALLAGSYPAFYLSSLQPIRTLKGGILSGRSAAYSRKLLVVFQFTISIALIIGTLVVHHQIQFVKNRPVGYSRNGLLSFPENGLLDKVDVLRGELLRTGVVYEVAESASPLTKVGSNNTGFEWTGKVPGADDDFGTLGVSYEYGKTIGWQFVAGRDFSRQFPSDSSGLVVNEAAVKVMGLKKPVGEIVRSDDWHKGTFRILGVIKDMVMDSPFEPVRPTIFSLRGYKRWLFVKINPQTSVNDALSKIEAVFKAVVPSVPFEYKFVDDEYRAKFGAEERIGKLSTFFAGLAVLISCLGIFGLASFTAEQRTKEIGIRKVLGASVANVWQMLSKDFVVLVLIACLIAVPIAYYFMSGWLQNYQYRTELSWWIFAVAILGAVLLTLLTVSFQAIKAALVNPVKSLRSE</sequence>
<dbReference type="Pfam" id="PF02687">
    <property type="entry name" value="FtsX"/>
    <property type="match status" value="2"/>
</dbReference>
<dbReference type="InterPro" id="IPR047699">
    <property type="entry name" value="Permease_put_prefix"/>
</dbReference>
<feature type="transmembrane region" description="Helical" evidence="6">
    <location>
        <begin position="508"/>
        <end position="527"/>
    </location>
</feature>
<accession>A0A418M662</accession>
<feature type="transmembrane region" description="Helical" evidence="6">
    <location>
        <begin position="755"/>
        <end position="776"/>
    </location>
</feature>
<evidence type="ECO:0000259" key="8">
    <source>
        <dbReference type="Pfam" id="PF12704"/>
    </source>
</evidence>
<proteinExistence type="predicted"/>
<feature type="transmembrane region" description="Helical" evidence="6">
    <location>
        <begin position="804"/>
        <end position="823"/>
    </location>
</feature>
<feature type="transmembrane region" description="Helical" evidence="6">
    <location>
        <begin position="838"/>
        <end position="861"/>
    </location>
</feature>
<evidence type="ECO:0000313" key="9">
    <source>
        <dbReference type="EMBL" id="RIV21321.1"/>
    </source>
</evidence>
<dbReference type="RefSeq" id="WP_119669115.1">
    <property type="nucleotide sequence ID" value="NZ_QXED01000005.1"/>
</dbReference>
<dbReference type="GO" id="GO:0005886">
    <property type="term" value="C:plasma membrane"/>
    <property type="evidence" value="ECO:0007669"/>
    <property type="project" value="UniProtKB-SubCell"/>
</dbReference>
<evidence type="ECO:0000256" key="6">
    <source>
        <dbReference type="SAM" id="Phobius"/>
    </source>
</evidence>
<evidence type="ECO:0000313" key="10">
    <source>
        <dbReference type="Proteomes" id="UP000283523"/>
    </source>
</evidence>
<feature type="transmembrane region" description="Helical" evidence="6">
    <location>
        <begin position="367"/>
        <end position="388"/>
    </location>
</feature>
<dbReference type="OrthoDB" id="5933722at2"/>
<dbReference type="Pfam" id="PF12704">
    <property type="entry name" value="MacB_PCD"/>
    <property type="match status" value="2"/>
</dbReference>
<evidence type="ECO:0000256" key="3">
    <source>
        <dbReference type="ARBA" id="ARBA00022692"/>
    </source>
</evidence>
<dbReference type="InterPro" id="IPR050250">
    <property type="entry name" value="Macrolide_Exporter_MacB"/>
</dbReference>
<feature type="domain" description="MacB-like periplasmic core" evidence="8">
    <location>
        <begin position="571"/>
        <end position="719"/>
    </location>
</feature>
<dbReference type="InterPro" id="IPR025857">
    <property type="entry name" value="MacB_PCD"/>
</dbReference>
<feature type="domain" description="MacB-like periplasmic core" evidence="8">
    <location>
        <begin position="99"/>
        <end position="322"/>
    </location>
</feature>
<evidence type="ECO:0000256" key="2">
    <source>
        <dbReference type="ARBA" id="ARBA00022475"/>
    </source>
</evidence>
<feature type="transmembrane region" description="Helical" evidence="6">
    <location>
        <begin position="100"/>
        <end position="121"/>
    </location>
</feature>
<keyword evidence="4 6" id="KW-1133">Transmembrane helix</keyword>
<dbReference type="NCBIfam" id="NF038404">
    <property type="entry name" value="perm_prefix_2"/>
    <property type="match status" value="1"/>
</dbReference>
<dbReference type="InterPro" id="IPR003838">
    <property type="entry name" value="ABC3_permease_C"/>
</dbReference>
<gene>
    <name evidence="9" type="ORF">DYU11_18105</name>
</gene>
<feature type="domain" description="ABC3 transporter permease C-terminal" evidence="7">
    <location>
        <begin position="372"/>
        <end position="488"/>
    </location>
</feature>
<keyword evidence="2" id="KW-1003">Cell membrane</keyword>
<dbReference type="GO" id="GO:0022857">
    <property type="term" value="F:transmembrane transporter activity"/>
    <property type="evidence" value="ECO:0007669"/>
    <property type="project" value="TreeGrafter"/>
</dbReference>
<dbReference type="PANTHER" id="PTHR30572">
    <property type="entry name" value="MEMBRANE COMPONENT OF TRANSPORTER-RELATED"/>
    <property type="match status" value="1"/>
</dbReference>
<dbReference type="AlphaFoldDB" id="A0A418M662"/>
<comment type="subcellular location">
    <subcellularLocation>
        <location evidence="1">Cell membrane</location>
        <topology evidence="1">Multi-pass membrane protein</topology>
    </subcellularLocation>
</comment>
<evidence type="ECO:0000259" key="7">
    <source>
        <dbReference type="Pfam" id="PF02687"/>
    </source>
</evidence>
<dbReference type="Proteomes" id="UP000283523">
    <property type="component" value="Unassembled WGS sequence"/>
</dbReference>
<evidence type="ECO:0000256" key="5">
    <source>
        <dbReference type="ARBA" id="ARBA00023136"/>
    </source>
</evidence>
<dbReference type="PANTHER" id="PTHR30572:SF18">
    <property type="entry name" value="ABC-TYPE MACROLIDE FAMILY EXPORT SYSTEM PERMEASE COMPONENT 2"/>
    <property type="match status" value="1"/>
</dbReference>
<keyword evidence="3 6" id="KW-0812">Transmembrane</keyword>